<dbReference type="InterPro" id="IPR013424">
    <property type="entry name" value="Ice-binding_C"/>
</dbReference>
<reference evidence="2 3" key="1">
    <citation type="submission" date="2019-02" db="EMBL/GenBank/DDBJ databases">
        <title>Deep-cultivation of Planctomycetes and their phenomic and genomic characterization uncovers novel biology.</title>
        <authorList>
            <person name="Wiegand S."/>
            <person name="Jogler M."/>
            <person name="Boedeker C."/>
            <person name="Pinto D."/>
            <person name="Vollmers J."/>
            <person name="Rivas-Marin E."/>
            <person name="Kohn T."/>
            <person name="Peeters S.H."/>
            <person name="Heuer A."/>
            <person name="Rast P."/>
            <person name="Oberbeckmann S."/>
            <person name="Bunk B."/>
            <person name="Jeske O."/>
            <person name="Meyerdierks A."/>
            <person name="Storesund J.E."/>
            <person name="Kallscheuer N."/>
            <person name="Luecker S."/>
            <person name="Lage O.M."/>
            <person name="Pohl T."/>
            <person name="Merkel B.J."/>
            <person name="Hornburger P."/>
            <person name="Mueller R.-W."/>
            <person name="Bruemmer F."/>
            <person name="Labrenz M."/>
            <person name="Spormann A.M."/>
            <person name="Op den Camp H."/>
            <person name="Overmann J."/>
            <person name="Amann R."/>
            <person name="Jetten M.S.M."/>
            <person name="Mascher T."/>
            <person name="Medema M.H."/>
            <person name="Devos D.P."/>
            <person name="Kaster A.-K."/>
            <person name="Ovreas L."/>
            <person name="Rohde M."/>
            <person name="Galperin M.Y."/>
            <person name="Jogler C."/>
        </authorList>
    </citation>
    <scope>NUCLEOTIDE SEQUENCE [LARGE SCALE GENOMIC DNA]</scope>
    <source>
        <strain evidence="2 3">Pan265</strain>
    </source>
</reference>
<accession>A0A518BXU6</accession>
<evidence type="ECO:0008006" key="4">
    <source>
        <dbReference type="Google" id="ProtNLM"/>
    </source>
</evidence>
<feature type="chain" id="PRO_5021884961" description="PEP-CTERM protein-sorting domain-containing protein" evidence="1">
    <location>
        <begin position="20"/>
        <end position="284"/>
    </location>
</feature>
<keyword evidence="1" id="KW-0732">Signal</keyword>
<keyword evidence="3" id="KW-1185">Reference proteome</keyword>
<dbReference type="Proteomes" id="UP000320386">
    <property type="component" value="Chromosome"/>
</dbReference>
<dbReference type="NCBIfam" id="TIGR02595">
    <property type="entry name" value="PEP_CTERM"/>
    <property type="match status" value="1"/>
</dbReference>
<sequence length="284" mass="29149" precursor="true">MKTQLALAAALALTGTVHASVISDDFEADTSADYTVVDTGDVSTTFAFDYVGAGIPLAPNSAPGTTNGLRMTANDTVGAATAQTAFHNTILTGVPGYVMTVDIYMGVTGTGGTTEFAHVGVAGDGSTVNSLFLPITGSGHFMAMTGEGGSSSDYRHSNAVTGLTNTGDPSYLNSTNTTNATGDTYQAIFPNTDFPGSPGNTWTTLTIDNTGSVVQYALDGVPIILTESQAVDGYVSLGYGDLFSSIANPFQSQFIVYDNLKVTVPEPASVALLGLAGLALTRRH</sequence>
<feature type="signal peptide" evidence="1">
    <location>
        <begin position="1"/>
        <end position="19"/>
    </location>
</feature>
<dbReference type="RefSeq" id="WP_145446006.1">
    <property type="nucleotide sequence ID" value="NZ_CP036280.1"/>
</dbReference>
<evidence type="ECO:0000313" key="3">
    <source>
        <dbReference type="Proteomes" id="UP000320386"/>
    </source>
</evidence>
<dbReference type="AlphaFoldDB" id="A0A518BXU6"/>
<dbReference type="KEGG" id="mcad:Pan265_16600"/>
<dbReference type="OrthoDB" id="265471at2"/>
<name>A0A518BXU6_9BACT</name>
<evidence type="ECO:0000256" key="1">
    <source>
        <dbReference type="SAM" id="SignalP"/>
    </source>
</evidence>
<dbReference type="EMBL" id="CP036280">
    <property type="protein sequence ID" value="QDU71807.1"/>
    <property type="molecule type" value="Genomic_DNA"/>
</dbReference>
<organism evidence="2 3">
    <name type="scientific">Mucisphaera calidilacus</name>
    <dbReference type="NCBI Taxonomy" id="2527982"/>
    <lineage>
        <taxon>Bacteria</taxon>
        <taxon>Pseudomonadati</taxon>
        <taxon>Planctomycetota</taxon>
        <taxon>Phycisphaerae</taxon>
        <taxon>Phycisphaerales</taxon>
        <taxon>Phycisphaeraceae</taxon>
        <taxon>Mucisphaera</taxon>
    </lineage>
</organism>
<proteinExistence type="predicted"/>
<protein>
    <recommendedName>
        <fullName evidence="4">PEP-CTERM protein-sorting domain-containing protein</fullName>
    </recommendedName>
</protein>
<evidence type="ECO:0000313" key="2">
    <source>
        <dbReference type="EMBL" id="QDU71807.1"/>
    </source>
</evidence>
<gene>
    <name evidence="2" type="ORF">Pan265_16600</name>
</gene>